<dbReference type="Pfam" id="PF01436">
    <property type="entry name" value="NHL"/>
    <property type="match status" value="3"/>
</dbReference>
<dbReference type="GO" id="GO:0003730">
    <property type="term" value="F:mRNA 3'-UTR binding"/>
    <property type="evidence" value="ECO:0007669"/>
    <property type="project" value="TreeGrafter"/>
</dbReference>
<organism evidence="11 12">
    <name type="scientific">Haemaphysalis longicornis</name>
    <name type="common">Bush tick</name>
    <dbReference type="NCBI Taxonomy" id="44386"/>
    <lineage>
        <taxon>Eukaryota</taxon>
        <taxon>Metazoa</taxon>
        <taxon>Ecdysozoa</taxon>
        <taxon>Arthropoda</taxon>
        <taxon>Chelicerata</taxon>
        <taxon>Arachnida</taxon>
        <taxon>Acari</taxon>
        <taxon>Parasitiformes</taxon>
        <taxon>Ixodida</taxon>
        <taxon>Ixodoidea</taxon>
        <taxon>Ixodidae</taxon>
        <taxon>Haemaphysalinae</taxon>
        <taxon>Haemaphysalis</taxon>
    </lineage>
</organism>
<dbReference type="Gene3D" id="3.30.160.60">
    <property type="entry name" value="Classic Zinc Finger"/>
    <property type="match status" value="1"/>
</dbReference>
<keyword evidence="4" id="KW-0862">Zinc</keyword>
<feature type="domain" description="B box-type" evidence="10">
    <location>
        <begin position="97"/>
        <end position="145"/>
    </location>
</feature>
<dbReference type="Pfam" id="PF00097">
    <property type="entry name" value="zf-C3HC4"/>
    <property type="match status" value="1"/>
</dbReference>
<feature type="domain" description="RING-type" evidence="9">
    <location>
        <begin position="28"/>
        <end position="67"/>
    </location>
</feature>
<dbReference type="SUPFAM" id="SSF57850">
    <property type="entry name" value="RING/U-box"/>
    <property type="match status" value="1"/>
</dbReference>
<evidence type="ECO:0000259" key="10">
    <source>
        <dbReference type="PROSITE" id="PS50119"/>
    </source>
</evidence>
<feature type="compositionally biased region" description="Acidic residues" evidence="8">
    <location>
        <begin position="1"/>
        <end position="14"/>
    </location>
</feature>
<dbReference type="InterPro" id="IPR001841">
    <property type="entry name" value="Znf_RING"/>
</dbReference>
<evidence type="ECO:0000313" key="11">
    <source>
        <dbReference type="EMBL" id="KAH9366715.1"/>
    </source>
</evidence>
<sequence length="729" mass="80568">MESNNEDSSSEDEYPTSARESPEPSPRCSLCQTTSSAARPLDCSHGFCIPCLLEIYTGGAINCPLCQRDSDDQPERPATPPSEYDVPSSPGAGARDGATLRCTSCNSQQNSAVARCFDCADLLCINCAMAHYFMRFFESHRFVPLEEQQPAHSHPRPAMSTSLCGCCNRPLCEVCALRQEQRRATHRPAPPPTPRRAETPPSDLGHWRGQRLDLEAALRALRHMAAGLEAQYGRARERVDDAYEFYLSVLEERRQAVVDDLDSAYEASMTALERNRQREERRASGMAHLRTILGALLQDAEARALDEWIETHFQEMLAVQQEGHPVSTNVEFVSNHQAIPVVVANTFGYVDGGEDSEQDPQHPPVAVAASGPAQHGSTQHENDRSAPVRPPGLFGSSLPSNYLNPAELPSGSGDAPRDVVDRDLQGACAPPLPNARSETLNLLVERQKMTYFCTLGDFGGAVEAPFTEPSGVAVTDNNDIVVADSHNQCIQIFDRQCRFKRQFGEYGNRDGQLLYPNRVAVAPRTGDIVVTERSPAHQIQVYTRDGQFVRQFGATILQHPRGIAVDNRGRMVVVESKVMRITVFDPTGCVLRKFRCCDHLDFPIGVAVNDREEVFIADNRAHCVKVFSYDGAFVRQIGGEGITDYPIAVCINERGEVVVADNHNNFHITVFTQDGRLVNALESMTKHAQCSDIALMDDGSVVLASKDNRLYVYRYVQPSASFRSRLDSL</sequence>
<name>A0A9J6FVC3_HAELO</name>
<dbReference type="PROSITE" id="PS00518">
    <property type="entry name" value="ZF_RING_1"/>
    <property type="match status" value="1"/>
</dbReference>
<feature type="region of interest" description="Disordered" evidence="8">
    <location>
        <begin position="70"/>
        <end position="92"/>
    </location>
</feature>
<evidence type="ECO:0000256" key="6">
    <source>
        <dbReference type="PROSITE-ProRule" id="PRU00504"/>
    </source>
</evidence>
<evidence type="ECO:0000256" key="8">
    <source>
        <dbReference type="SAM" id="MobiDB-lite"/>
    </source>
</evidence>
<keyword evidence="12" id="KW-1185">Reference proteome</keyword>
<dbReference type="Gene3D" id="2.120.10.30">
    <property type="entry name" value="TolB, C-terminal domain"/>
    <property type="match status" value="1"/>
</dbReference>
<evidence type="ECO:0000313" key="12">
    <source>
        <dbReference type="Proteomes" id="UP000821853"/>
    </source>
</evidence>
<dbReference type="VEuPathDB" id="VectorBase:HLOH_053496"/>
<evidence type="ECO:0000256" key="3">
    <source>
        <dbReference type="ARBA" id="ARBA00022771"/>
    </source>
</evidence>
<dbReference type="InterPro" id="IPR000315">
    <property type="entry name" value="Znf_B-box"/>
</dbReference>
<dbReference type="SUPFAM" id="SSF101898">
    <property type="entry name" value="NHL repeat"/>
    <property type="match status" value="1"/>
</dbReference>
<feature type="region of interest" description="Disordered" evidence="8">
    <location>
        <begin position="350"/>
        <end position="419"/>
    </location>
</feature>
<dbReference type="EMBL" id="JABSTR010000004">
    <property type="protein sequence ID" value="KAH9366715.1"/>
    <property type="molecule type" value="Genomic_DNA"/>
</dbReference>
<feature type="coiled-coil region" evidence="7">
    <location>
        <begin position="211"/>
        <end position="238"/>
    </location>
</feature>
<feature type="repeat" description="NHL" evidence="6">
    <location>
        <begin position="500"/>
        <end position="545"/>
    </location>
</feature>
<feature type="repeat" description="NHL" evidence="6">
    <location>
        <begin position="588"/>
        <end position="630"/>
    </location>
</feature>
<dbReference type="GO" id="GO:0008270">
    <property type="term" value="F:zinc ion binding"/>
    <property type="evidence" value="ECO:0007669"/>
    <property type="project" value="UniProtKB-KW"/>
</dbReference>
<dbReference type="PROSITE" id="PS51125">
    <property type="entry name" value="NHL"/>
    <property type="match status" value="5"/>
</dbReference>
<feature type="repeat" description="NHL" evidence="6">
    <location>
        <begin position="546"/>
        <end position="587"/>
    </location>
</feature>
<dbReference type="InterPro" id="IPR001258">
    <property type="entry name" value="NHL_repeat"/>
</dbReference>
<protein>
    <recommendedName>
        <fullName evidence="13">Brain tumor protein</fullName>
    </recommendedName>
</protein>
<evidence type="ECO:0000256" key="2">
    <source>
        <dbReference type="ARBA" id="ARBA00022737"/>
    </source>
</evidence>
<proteinExistence type="predicted"/>
<dbReference type="SMART" id="SM00336">
    <property type="entry name" value="BBOX"/>
    <property type="match status" value="1"/>
</dbReference>
<evidence type="ECO:0008006" key="13">
    <source>
        <dbReference type="Google" id="ProtNLM"/>
    </source>
</evidence>
<keyword evidence="7" id="KW-0175">Coiled coil</keyword>
<evidence type="ECO:0000256" key="5">
    <source>
        <dbReference type="PROSITE-ProRule" id="PRU00024"/>
    </source>
</evidence>
<dbReference type="CDD" id="cd14959">
    <property type="entry name" value="NHL_brat_like"/>
    <property type="match status" value="1"/>
</dbReference>
<evidence type="ECO:0000259" key="9">
    <source>
        <dbReference type="PROSITE" id="PS50089"/>
    </source>
</evidence>
<dbReference type="Proteomes" id="UP000821853">
    <property type="component" value="Chromosome 2"/>
</dbReference>
<dbReference type="PROSITE" id="PS50119">
    <property type="entry name" value="ZF_BBOX"/>
    <property type="match status" value="1"/>
</dbReference>
<dbReference type="Gene3D" id="3.30.40.10">
    <property type="entry name" value="Zinc/RING finger domain, C3HC4 (zinc finger)"/>
    <property type="match status" value="1"/>
</dbReference>
<reference evidence="11 12" key="1">
    <citation type="journal article" date="2020" name="Cell">
        <title>Large-Scale Comparative Analyses of Tick Genomes Elucidate Their Genetic Diversity and Vector Capacities.</title>
        <authorList>
            <consortium name="Tick Genome and Microbiome Consortium (TIGMIC)"/>
            <person name="Jia N."/>
            <person name="Wang J."/>
            <person name="Shi W."/>
            <person name="Du L."/>
            <person name="Sun Y."/>
            <person name="Zhan W."/>
            <person name="Jiang J.F."/>
            <person name="Wang Q."/>
            <person name="Zhang B."/>
            <person name="Ji P."/>
            <person name="Bell-Sakyi L."/>
            <person name="Cui X.M."/>
            <person name="Yuan T.T."/>
            <person name="Jiang B.G."/>
            <person name="Yang W.F."/>
            <person name="Lam T.T."/>
            <person name="Chang Q.C."/>
            <person name="Ding S.J."/>
            <person name="Wang X.J."/>
            <person name="Zhu J.G."/>
            <person name="Ruan X.D."/>
            <person name="Zhao L."/>
            <person name="Wei J.T."/>
            <person name="Ye R.Z."/>
            <person name="Que T.C."/>
            <person name="Du C.H."/>
            <person name="Zhou Y.H."/>
            <person name="Cheng J.X."/>
            <person name="Dai P.F."/>
            <person name="Guo W.B."/>
            <person name="Han X.H."/>
            <person name="Huang E.J."/>
            <person name="Li L.F."/>
            <person name="Wei W."/>
            <person name="Gao Y.C."/>
            <person name="Liu J.Z."/>
            <person name="Shao H.Z."/>
            <person name="Wang X."/>
            <person name="Wang C.C."/>
            <person name="Yang T.C."/>
            <person name="Huo Q.B."/>
            <person name="Li W."/>
            <person name="Chen H.Y."/>
            <person name="Chen S.E."/>
            <person name="Zhou L.G."/>
            <person name="Ni X.B."/>
            <person name="Tian J.H."/>
            <person name="Sheng Y."/>
            <person name="Liu T."/>
            <person name="Pan Y.S."/>
            <person name="Xia L.Y."/>
            <person name="Li J."/>
            <person name="Zhao F."/>
            <person name="Cao W.C."/>
        </authorList>
    </citation>
    <scope>NUCLEOTIDE SEQUENCE [LARGE SCALE GENOMIC DNA]</scope>
    <source>
        <strain evidence="11">HaeL-2018</strain>
    </source>
</reference>
<accession>A0A9J6FVC3</accession>
<dbReference type="FunFam" id="2.120.10.30:FF:000107">
    <property type="entry name" value="Uncharacterized protein"/>
    <property type="match status" value="1"/>
</dbReference>
<dbReference type="OrthoDB" id="342730at2759"/>
<dbReference type="SMART" id="SM00184">
    <property type="entry name" value="RING"/>
    <property type="match status" value="1"/>
</dbReference>
<dbReference type="InterPro" id="IPR011042">
    <property type="entry name" value="6-blade_b-propeller_TolB-like"/>
</dbReference>
<dbReference type="PANTHER" id="PTHR24104">
    <property type="entry name" value="E3 UBIQUITIN-PROTEIN LIGASE NHLRC1-RELATED"/>
    <property type="match status" value="1"/>
</dbReference>
<dbReference type="CDD" id="cd16449">
    <property type="entry name" value="RING-HC"/>
    <property type="match status" value="1"/>
</dbReference>
<dbReference type="InterPro" id="IPR013083">
    <property type="entry name" value="Znf_RING/FYVE/PHD"/>
</dbReference>
<feature type="region of interest" description="Disordered" evidence="8">
    <location>
        <begin position="1"/>
        <end position="27"/>
    </location>
</feature>
<dbReference type="InterPro" id="IPR017907">
    <property type="entry name" value="Znf_RING_CS"/>
</dbReference>
<gene>
    <name evidence="11" type="ORF">HPB48_012042</name>
</gene>
<feature type="repeat" description="NHL" evidence="6">
    <location>
        <begin position="631"/>
        <end position="674"/>
    </location>
</feature>
<evidence type="ECO:0000256" key="4">
    <source>
        <dbReference type="ARBA" id="ARBA00022833"/>
    </source>
</evidence>
<comment type="caution">
    <text evidence="11">The sequence shown here is derived from an EMBL/GenBank/DDBJ whole genome shotgun (WGS) entry which is preliminary data.</text>
</comment>
<keyword evidence="2" id="KW-0677">Repeat</keyword>
<evidence type="ECO:0000256" key="7">
    <source>
        <dbReference type="SAM" id="Coils"/>
    </source>
</evidence>
<feature type="repeat" description="NHL" evidence="6">
    <location>
        <begin position="460"/>
        <end position="496"/>
    </location>
</feature>
<dbReference type="PANTHER" id="PTHR24104:SF41">
    <property type="entry name" value="BRAIN TUMOR PROTEIN"/>
    <property type="match status" value="1"/>
</dbReference>
<keyword evidence="1" id="KW-0479">Metal-binding</keyword>
<dbReference type="InterPro" id="IPR050952">
    <property type="entry name" value="TRIM-NHL_E3_ligases"/>
</dbReference>
<feature type="region of interest" description="Disordered" evidence="8">
    <location>
        <begin position="183"/>
        <end position="206"/>
    </location>
</feature>
<dbReference type="InterPro" id="IPR018957">
    <property type="entry name" value="Znf_C3HC4_RING-type"/>
</dbReference>
<dbReference type="AlphaFoldDB" id="A0A9J6FVC3"/>
<evidence type="ECO:0000256" key="1">
    <source>
        <dbReference type="ARBA" id="ARBA00022723"/>
    </source>
</evidence>
<dbReference type="PROSITE" id="PS50089">
    <property type="entry name" value="ZF_RING_2"/>
    <property type="match status" value="1"/>
</dbReference>
<keyword evidence="3 5" id="KW-0863">Zinc-finger</keyword>